<comment type="caution">
    <text evidence="6">The sequence shown here is derived from an EMBL/GenBank/DDBJ whole genome shotgun (WGS) entry which is preliminary data.</text>
</comment>
<evidence type="ECO:0000313" key="7">
    <source>
        <dbReference type="Proteomes" id="UP000309038"/>
    </source>
</evidence>
<evidence type="ECO:0000259" key="5">
    <source>
        <dbReference type="Pfam" id="PF00248"/>
    </source>
</evidence>
<evidence type="ECO:0000256" key="1">
    <source>
        <dbReference type="ARBA" id="ARBA00006515"/>
    </source>
</evidence>
<dbReference type="AlphaFoldDB" id="A0A4S4KIS3"/>
<protein>
    <recommendedName>
        <fullName evidence="5">NADP-dependent oxidoreductase domain-containing protein</fullName>
    </recommendedName>
</protein>
<comment type="similarity">
    <text evidence="1">Belongs to the shaker potassium channel beta subunit family.</text>
</comment>
<dbReference type="GO" id="GO:0016491">
    <property type="term" value="F:oxidoreductase activity"/>
    <property type="evidence" value="ECO:0007669"/>
    <property type="project" value="UniProtKB-KW"/>
</dbReference>
<keyword evidence="2" id="KW-0521">NADP</keyword>
<dbReference type="InterPro" id="IPR005399">
    <property type="entry name" value="K_chnl_volt-dep_bsu_KCNAB-rel"/>
</dbReference>
<gene>
    <name evidence="6" type="ORF">EW026_g3907</name>
</gene>
<feature type="domain" description="NADP-dependent oxidoreductase" evidence="5">
    <location>
        <begin position="31"/>
        <end position="335"/>
    </location>
</feature>
<feature type="region of interest" description="Disordered" evidence="4">
    <location>
        <begin position="239"/>
        <end position="259"/>
    </location>
</feature>
<dbReference type="Pfam" id="PF00248">
    <property type="entry name" value="Aldo_ket_red"/>
    <property type="match status" value="1"/>
</dbReference>
<accession>A0A4S4KIS3</accession>
<keyword evidence="3" id="KW-0560">Oxidoreductase</keyword>
<dbReference type="InterPro" id="IPR023210">
    <property type="entry name" value="NADP_OxRdtase_dom"/>
</dbReference>
<evidence type="ECO:0000313" key="6">
    <source>
        <dbReference type="EMBL" id="THG98244.1"/>
    </source>
</evidence>
<organism evidence="6 7">
    <name type="scientific">Hermanssonia centrifuga</name>
    <dbReference type="NCBI Taxonomy" id="98765"/>
    <lineage>
        <taxon>Eukaryota</taxon>
        <taxon>Fungi</taxon>
        <taxon>Dikarya</taxon>
        <taxon>Basidiomycota</taxon>
        <taxon>Agaricomycotina</taxon>
        <taxon>Agaricomycetes</taxon>
        <taxon>Polyporales</taxon>
        <taxon>Meruliaceae</taxon>
        <taxon>Hermanssonia</taxon>
    </lineage>
</organism>
<evidence type="ECO:0000256" key="3">
    <source>
        <dbReference type="ARBA" id="ARBA00023002"/>
    </source>
</evidence>
<reference evidence="6 7" key="1">
    <citation type="submission" date="2019-02" db="EMBL/GenBank/DDBJ databases">
        <title>Genome sequencing of the rare red list fungi Phlebia centrifuga.</title>
        <authorList>
            <person name="Buettner E."/>
            <person name="Kellner H."/>
        </authorList>
    </citation>
    <scope>NUCLEOTIDE SEQUENCE [LARGE SCALE GENOMIC DNA]</scope>
    <source>
        <strain evidence="6 7">DSM 108282</strain>
    </source>
</reference>
<dbReference type="PANTHER" id="PTHR43150:SF2">
    <property type="entry name" value="HYPERKINETIC, ISOFORM M"/>
    <property type="match status" value="1"/>
</dbReference>
<feature type="compositionally biased region" description="Basic and acidic residues" evidence="4">
    <location>
        <begin position="239"/>
        <end position="254"/>
    </location>
</feature>
<dbReference type="EMBL" id="SGPJ01000128">
    <property type="protein sequence ID" value="THG98244.1"/>
    <property type="molecule type" value="Genomic_DNA"/>
</dbReference>
<dbReference type="InterPro" id="IPR036812">
    <property type="entry name" value="NAD(P)_OxRdtase_dom_sf"/>
</dbReference>
<evidence type="ECO:0000256" key="4">
    <source>
        <dbReference type="SAM" id="MobiDB-lite"/>
    </source>
</evidence>
<proteinExistence type="inferred from homology"/>
<dbReference type="SUPFAM" id="SSF51430">
    <property type="entry name" value="NAD(P)-linked oxidoreductase"/>
    <property type="match status" value="1"/>
</dbReference>
<dbReference type="PANTHER" id="PTHR43150">
    <property type="entry name" value="HYPERKINETIC, ISOFORM M"/>
    <property type="match status" value="1"/>
</dbReference>
<sequence length="349" mass="39205">MTQEVKLEYNAKGMPFRRLGNTGLRVPIFSLGGWLTLGRTVKGDSATDIIKVAFENGINMIDTAELYAKGESEIAIGRSIKDLGLRRTDLIISTKLFWGLRRGPNDGGLSRKHIIEGTKEALERLQMDYVDVIFAHRPDPTIPMEEVVRAFNWVIEKGWAFYWGTSEWSAREIEEAFHVASKLNLIPPAAEQCEHHMFHRERPEKEYEPLYRKYDYGTTVFSGLAEGILTGKYNDGIPKDSRFGREPEHDEERASLASEEGQAKIKKVRELAVFAEKELNCKVSHLALAWLVIKPHTSTIILGASKPEQILDNLKALDVLPKLTPTVLAKIEEILATKPSSVVSCSAFA</sequence>
<dbReference type="PRINTS" id="PR01577">
    <property type="entry name" value="KCNABCHANNEL"/>
</dbReference>
<evidence type="ECO:0000256" key="2">
    <source>
        <dbReference type="ARBA" id="ARBA00022857"/>
    </source>
</evidence>
<dbReference type="Proteomes" id="UP000309038">
    <property type="component" value="Unassembled WGS sequence"/>
</dbReference>
<name>A0A4S4KIS3_9APHY</name>
<dbReference type="Gene3D" id="3.20.20.100">
    <property type="entry name" value="NADP-dependent oxidoreductase domain"/>
    <property type="match status" value="1"/>
</dbReference>
<keyword evidence="7" id="KW-1185">Reference proteome</keyword>